<dbReference type="eggNOG" id="ENOG502RV86">
    <property type="taxonomic scope" value="Eukaryota"/>
</dbReference>
<dbReference type="PANTHER" id="PTHR36978">
    <property type="entry name" value="P-LOOP CONTAINING NUCLEOTIDE TRIPHOSPHATE HYDROLASE"/>
    <property type="match status" value="1"/>
</dbReference>
<dbReference type="HOGENOM" id="CLU_061199_3_0_1"/>
<organism evidence="2 3">
    <name type="scientific">Cordyceps militaris (strain CM01)</name>
    <name type="common">Caterpillar fungus</name>
    <dbReference type="NCBI Taxonomy" id="983644"/>
    <lineage>
        <taxon>Eukaryota</taxon>
        <taxon>Fungi</taxon>
        <taxon>Dikarya</taxon>
        <taxon>Ascomycota</taxon>
        <taxon>Pezizomycotina</taxon>
        <taxon>Sordariomycetes</taxon>
        <taxon>Hypocreomycetidae</taxon>
        <taxon>Hypocreales</taxon>
        <taxon>Cordycipitaceae</taxon>
        <taxon>Cordyceps</taxon>
    </lineage>
</organism>
<dbReference type="KEGG" id="cmt:CCM_06453"/>
<dbReference type="InParanoid" id="G3JME5"/>
<dbReference type="Gene3D" id="3.40.50.300">
    <property type="entry name" value="P-loop containing nucleotide triphosphate hydrolases"/>
    <property type="match status" value="1"/>
</dbReference>
<sequence length="271" mass="30931">MSEYQNPIPPRHTKEMKALVLGLPRTGTSSLCSALTILGLKTYNYYEIFRNQEQGHFQQWLSAIDAKYRGDGAPPTKEDFDRIVGDFNVLAGSPCWMFVDELLAAYPDAKVILSTRPPEAWLQSLRQTVFALLGSRTWGVASLADRFAALHWRLLHRIYFTLSQGEEPWRACAERPLLQSYHAHNEYVRRRVPRSRLLEYRPGDGWGPLCAFLGVEVPKRPFPHTNGRTSFVETERARYWSLWRKMGVVLAKGLLVVGLVVVLARIAFSLV</sequence>
<dbReference type="OrthoDB" id="408152at2759"/>
<dbReference type="VEuPathDB" id="FungiDB:CCM_06453"/>
<keyword evidence="1" id="KW-0812">Transmembrane</keyword>
<evidence type="ECO:0000256" key="1">
    <source>
        <dbReference type="SAM" id="Phobius"/>
    </source>
</evidence>
<accession>G3JME5</accession>
<dbReference type="AlphaFoldDB" id="G3JME5"/>
<evidence type="ECO:0000313" key="3">
    <source>
        <dbReference type="Proteomes" id="UP000001610"/>
    </source>
</evidence>
<name>G3JME5_CORMM</name>
<dbReference type="Proteomes" id="UP000001610">
    <property type="component" value="Unassembled WGS sequence"/>
</dbReference>
<dbReference type="InterPro" id="IPR027417">
    <property type="entry name" value="P-loop_NTPase"/>
</dbReference>
<dbReference type="EMBL" id="JH126403">
    <property type="protein sequence ID" value="EGX90033.1"/>
    <property type="molecule type" value="Genomic_DNA"/>
</dbReference>
<dbReference type="Pfam" id="PF17784">
    <property type="entry name" value="Sulfotransfer_4"/>
    <property type="match status" value="1"/>
</dbReference>
<keyword evidence="3" id="KW-1185">Reference proteome</keyword>
<dbReference type="OMA" id="FRADQGW"/>
<dbReference type="PANTHER" id="PTHR36978:SF4">
    <property type="entry name" value="P-LOOP CONTAINING NUCLEOSIDE TRIPHOSPHATE HYDROLASE PROTEIN"/>
    <property type="match status" value="1"/>
</dbReference>
<keyword evidence="1" id="KW-1133">Transmembrane helix</keyword>
<reference evidence="2 3" key="1">
    <citation type="journal article" date="2011" name="Genome Biol.">
        <title>Genome sequence of the insect pathogenic fungus Cordyceps militaris, a valued traditional Chinese medicine.</title>
        <authorList>
            <person name="Zheng P."/>
            <person name="Xia Y."/>
            <person name="Xiao G."/>
            <person name="Xiong C."/>
            <person name="Hu X."/>
            <person name="Zhang S."/>
            <person name="Zheng H."/>
            <person name="Huang Y."/>
            <person name="Zhou Y."/>
            <person name="Wang S."/>
            <person name="Zhao G.P."/>
            <person name="Liu X."/>
            <person name="St Leger R.J."/>
            <person name="Wang C."/>
        </authorList>
    </citation>
    <scope>NUCLEOTIDE SEQUENCE [LARGE SCALE GENOMIC DNA]</scope>
    <source>
        <strain evidence="2 3">CM01</strain>
    </source>
</reference>
<dbReference type="STRING" id="983644.G3JME5"/>
<proteinExistence type="predicted"/>
<dbReference type="RefSeq" id="XP_006671657.1">
    <property type="nucleotide sequence ID" value="XM_006671594.1"/>
</dbReference>
<dbReference type="GeneID" id="18168467"/>
<keyword evidence="1" id="KW-0472">Membrane</keyword>
<dbReference type="InterPro" id="IPR040632">
    <property type="entry name" value="Sulfotransfer_4"/>
</dbReference>
<protein>
    <submittedName>
        <fullName evidence="2">NAD dependent epimerase/dehydratase, putative</fullName>
    </submittedName>
</protein>
<feature type="transmembrane region" description="Helical" evidence="1">
    <location>
        <begin position="246"/>
        <end position="268"/>
    </location>
</feature>
<dbReference type="SUPFAM" id="SSF52540">
    <property type="entry name" value="P-loop containing nucleoside triphosphate hydrolases"/>
    <property type="match status" value="1"/>
</dbReference>
<gene>
    <name evidence="2" type="ORF">CCM_06453</name>
</gene>
<evidence type="ECO:0000313" key="2">
    <source>
        <dbReference type="EMBL" id="EGX90033.1"/>
    </source>
</evidence>